<dbReference type="EMBL" id="MFTL01000021">
    <property type="protein sequence ID" value="OGI61379.1"/>
    <property type="molecule type" value="Genomic_DNA"/>
</dbReference>
<evidence type="ECO:0000256" key="6">
    <source>
        <dbReference type="RuleBase" id="RU003870"/>
    </source>
</evidence>
<evidence type="ECO:0000256" key="4">
    <source>
        <dbReference type="NCBIfam" id="TIGR03654"/>
    </source>
</evidence>
<keyword evidence="2 5" id="KW-0687">Ribonucleoprotein</keyword>
<protein>
    <recommendedName>
        <fullName evidence="3 4">50S ribosomal protein L6</fullName>
    </recommendedName>
</protein>
<comment type="caution">
    <text evidence="8">The sequence shown here is derived from an EMBL/GenBank/DDBJ whole genome shotgun (WGS) entry which is preliminary data.</text>
</comment>
<dbReference type="GO" id="GO:0003735">
    <property type="term" value="F:structural constituent of ribosome"/>
    <property type="evidence" value="ECO:0007669"/>
    <property type="project" value="UniProtKB-UniRule"/>
</dbReference>
<dbReference type="GO" id="GO:0019843">
    <property type="term" value="F:rRNA binding"/>
    <property type="evidence" value="ECO:0007669"/>
    <property type="project" value="UniProtKB-UniRule"/>
</dbReference>
<dbReference type="InterPro" id="IPR020040">
    <property type="entry name" value="Ribosomal_uL6_a/b-dom"/>
</dbReference>
<dbReference type="InterPro" id="IPR000702">
    <property type="entry name" value="Ribosomal_uL6-like"/>
</dbReference>
<comment type="similarity">
    <text evidence="5">Belongs to the universal ribosomal protein uL6 family.</text>
</comment>
<feature type="domain" description="Large ribosomal subunit protein uL6 alpha-beta" evidence="7">
    <location>
        <begin position="91"/>
        <end position="163"/>
    </location>
</feature>
<feature type="domain" description="Large ribosomal subunit protein uL6 alpha-beta" evidence="7">
    <location>
        <begin position="11"/>
        <end position="81"/>
    </location>
</feature>
<organism evidence="8 9">
    <name type="scientific">Candidatus Nomurabacteria bacterium RIFCSPHIGHO2_01_FULL_39_9</name>
    <dbReference type="NCBI Taxonomy" id="1801735"/>
    <lineage>
        <taxon>Bacteria</taxon>
        <taxon>Candidatus Nomuraibacteriota</taxon>
    </lineage>
</organism>
<evidence type="ECO:0000256" key="3">
    <source>
        <dbReference type="ARBA" id="ARBA00035454"/>
    </source>
</evidence>
<dbReference type="PROSITE" id="PS00525">
    <property type="entry name" value="RIBOSOMAL_L6_1"/>
    <property type="match status" value="1"/>
</dbReference>
<keyword evidence="6" id="KW-0699">rRNA-binding</keyword>
<dbReference type="AlphaFoldDB" id="A0A1F6UVL0"/>
<keyword evidence="1 5" id="KW-0689">Ribosomal protein</keyword>
<name>A0A1F6UVL0_9BACT</name>
<evidence type="ECO:0000256" key="1">
    <source>
        <dbReference type="ARBA" id="ARBA00022980"/>
    </source>
</evidence>
<sequence>MSRVGKQKINIGAGTTVKMENGKITVTGKEGTLVRDFRPEIEIKIENNEITLLPKSDDVFSKKLWGTYAAHLKNMIKGVNESFSKKLLIEGIGYKAEVKDDQLVLNLGFSHQVFVPIPKELKVKTEKGAITISGSDKETVGQFAAYIRSLKKPEPYKGKGIRYEKEVVRRKAGKKAAASA</sequence>
<dbReference type="PANTHER" id="PTHR11655">
    <property type="entry name" value="60S/50S RIBOSOMAL PROTEIN L6/L9"/>
    <property type="match status" value="1"/>
</dbReference>
<evidence type="ECO:0000313" key="9">
    <source>
        <dbReference type="Proteomes" id="UP000182253"/>
    </source>
</evidence>
<dbReference type="GO" id="GO:0002181">
    <property type="term" value="P:cytoplasmic translation"/>
    <property type="evidence" value="ECO:0007669"/>
    <property type="project" value="TreeGrafter"/>
</dbReference>
<dbReference type="InterPro" id="IPR036789">
    <property type="entry name" value="Ribosomal_uL6-like_a/b-dom_sf"/>
</dbReference>
<evidence type="ECO:0000256" key="2">
    <source>
        <dbReference type="ARBA" id="ARBA00023274"/>
    </source>
</evidence>
<reference evidence="8 9" key="1">
    <citation type="journal article" date="2016" name="Nat. Commun.">
        <title>Thousands of microbial genomes shed light on interconnected biogeochemical processes in an aquifer system.</title>
        <authorList>
            <person name="Anantharaman K."/>
            <person name="Brown C.T."/>
            <person name="Hug L.A."/>
            <person name="Sharon I."/>
            <person name="Castelle C.J."/>
            <person name="Probst A.J."/>
            <person name="Thomas B.C."/>
            <person name="Singh A."/>
            <person name="Wilkins M.J."/>
            <person name="Karaoz U."/>
            <person name="Brodie E.L."/>
            <person name="Williams K.H."/>
            <person name="Hubbard S.S."/>
            <person name="Banfield J.F."/>
        </authorList>
    </citation>
    <scope>NUCLEOTIDE SEQUENCE [LARGE SCALE GENOMIC DNA]</scope>
</reference>
<dbReference type="NCBIfam" id="TIGR03654">
    <property type="entry name" value="L6_bact"/>
    <property type="match status" value="1"/>
</dbReference>
<evidence type="ECO:0000256" key="5">
    <source>
        <dbReference type="RuleBase" id="RU003869"/>
    </source>
</evidence>
<dbReference type="STRING" id="1801735.A2645_01565"/>
<dbReference type="GO" id="GO:0022625">
    <property type="term" value="C:cytosolic large ribosomal subunit"/>
    <property type="evidence" value="ECO:0007669"/>
    <property type="project" value="UniProtKB-UniRule"/>
</dbReference>
<proteinExistence type="inferred from homology"/>
<comment type="function">
    <text evidence="6">This protein binds to the 23S rRNA, and is important in its secondary structure. It is located near the subunit interface in the base of the L7/L12 stalk, and near the tRNA binding site of the peptidyltransferase center.</text>
</comment>
<dbReference type="SUPFAM" id="SSF56053">
    <property type="entry name" value="Ribosomal protein L6"/>
    <property type="match status" value="2"/>
</dbReference>
<dbReference type="InterPro" id="IPR002358">
    <property type="entry name" value="Ribosomal_uL6_CS"/>
</dbReference>
<dbReference type="InterPro" id="IPR019906">
    <property type="entry name" value="Ribosomal_uL6_bac-type"/>
</dbReference>
<dbReference type="Proteomes" id="UP000182253">
    <property type="component" value="Unassembled WGS sequence"/>
</dbReference>
<gene>
    <name evidence="8" type="ORF">A2645_01565</name>
</gene>
<keyword evidence="6" id="KW-0694">RNA-binding</keyword>
<accession>A0A1F6UVL0</accession>
<dbReference type="PRINTS" id="PR00059">
    <property type="entry name" value="RIBOSOMALL6"/>
</dbReference>
<evidence type="ECO:0000313" key="8">
    <source>
        <dbReference type="EMBL" id="OGI61379.1"/>
    </source>
</evidence>
<dbReference type="PANTHER" id="PTHR11655:SF14">
    <property type="entry name" value="LARGE RIBOSOMAL SUBUNIT PROTEIN UL6M"/>
    <property type="match status" value="1"/>
</dbReference>
<dbReference type="PIRSF" id="PIRSF002162">
    <property type="entry name" value="Ribosomal_L6"/>
    <property type="match status" value="1"/>
</dbReference>
<dbReference type="Gene3D" id="3.90.930.12">
    <property type="entry name" value="Ribosomal protein L6, alpha-beta domain"/>
    <property type="match status" value="2"/>
</dbReference>
<dbReference type="Pfam" id="PF00347">
    <property type="entry name" value="Ribosomal_L6"/>
    <property type="match status" value="2"/>
</dbReference>
<evidence type="ECO:0000259" key="7">
    <source>
        <dbReference type="Pfam" id="PF00347"/>
    </source>
</evidence>